<evidence type="ECO:0008006" key="5">
    <source>
        <dbReference type="Google" id="ProtNLM"/>
    </source>
</evidence>
<organism evidence="3 4">
    <name type="scientific">Purpureocillium takamizusanense</name>
    <dbReference type="NCBI Taxonomy" id="2060973"/>
    <lineage>
        <taxon>Eukaryota</taxon>
        <taxon>Fungi</taxon>
        <taxon>Dikarya</taxon>
        <taxon>Ascomycota</taxon>
        <taxon>Pezizomycotina</taxon>
        <taxon>Sordariomycetes</taxon>
        <taxon>Hypocreomycetidae</taxon>
        <taxon>Hypocreales</taxon>
        <taxon>Ophiocordycipitaceae</taxon>
        <taxon>Purpureocillium</taxon>
    </lineage>
</organism>
<accession>A0A9Q8VDU8</accession>
<dbReference type="AlphaFoldDB" id="A0A9Q8VDU8"/>
<feature type="compositionally biased region" description="Low complexity" evidence="1">
    <location>
        <begin position="100"/>
        <end position="122"/>
    </location>
</feature>
<feature type="compositionally biased region" description="Basic and acidic residues" evidence="1">
    <location>
        <begin position="138"/>
        <end position="151"/>
    </location>
</feature>
<feature type="compositionally biased region" description="Low complexity" evidence="1">
    <location>
        <begin position="48"/>
        <end position="67"/>
    </location>
</feature>
<reference evidence="3" key="1">
    <citation type="submission" date="2021-11" db="EMBL/GenBank/DDBJ databases">
        <title>Purpureocillium_takamizusanense_genome.</title>
        <authorList>
            <person name="Nguyen N.-H."/>
        </authorList>
    </citation>
    <scope>NUCLEOTIDE SEQUENCE</scope>
    <source>
        <strain evidence="3">PT3</strain>
    </source>
</reference>
<keyword evidence="4" id="KW-1185">Reference proteome</keyword>
<feature type="compositionally biased region" description="Polar residues" evidence="1">
    <location>
        <begin position="31"/>
        <end position="42"/>
    </location>
</feature>
<name>A0A9Q8VDU8_9HYPO</name>
<keyword evidence="2" id="KW-1133">Transmembrane helix</keyword>
<protein>
    <recommendedName>
        <fullName evidence="5">Mid2 domain-containing protein</fullName>
    </recommendedName>
</protein>
<dbReference type="Proteomes" id="UP000829364">
    <property type="component" value="Chromosome 9"/>
</dbReference>
<evidence type="ECO:0000313" key="3">
    <source>
        <dbReference type="EMBL" id="UNI23180.1"/>
    </source>
</evidence>
<feature type="transmembrane region" description="Helical" evidence="2">
    <location>
        <begin position="71"/>
        <end position="91"/>
    </location>
</feature>
<dbReference type="KEGG" id="ptkz:JDV02_009015"/>
<sequence length="151" mass="16255">MKVRRGDILYYVTLTITRDGTTRYTTILLGTKTTGPQGSITQTPTPPEETAAGGESPSDSSSSGGRDSAQTALIVVGVLLGVVVILALVWWCCIRPFRNPVSPGSSTTYTSSRSSTPSNNPDIVPPMRPPSPVYRPAQEQERKGRIYERGD</sequence>
<dbReference type="GeneID" id="72070960"/>
<dbReference type="RefSeq" id="XP_047846661.1">
    <property type="nucleotide sequence ID" value="XM_047990652.1"/>
</dbReference>
<keyword evidence="2" id="KW-0472">Membrane</keyword>
<proteinExistence type="predicted"/>
<feature type="compositionally biased region" description="Pro residues" evidence="1">
    <location>
        <begin position="123"/>
        <end position="133"/>
    </location>
</feature>
<evidence type="ECO:0000256" key="1">
    <source>
        <dbReference type="SAM" id="MobiDB-lite"/>
    </source>
</evidence>
<gene>
    <name evidence="3" type="ORF">JDV02_009015</name>
</gene>
<dbReference type="EMBL" id="CP086362">
    <property type="protein sequence ID" value="UNI23180.1"/>
    <property type="molecule type" value="Genomic_DNA"/>
</dbReference>
<keyword evidence="2" id="KW-0812">Transmembrane</keyword>
<feature type="region of interest" description="Disordered" evidence="1">
    <location>
        <begin position="99"/>
        <end position="151"/>
    </location>
</feature>
<evidence type="ECO:0000256" key="2">
    <source>
        <dbReference type="SAM" id="Phobius"/>
    </source>
</evidence>
<feature type="region of interest" description="Disordered" evidence="1">
    <location>
        <begin position="29"/>
        <end position="67"/>
    </location>
</feature>
<evidence type="ECO:0000313" key="4">
    <source>
        <dbReference type="Proteomes" id="UP000829364"/>
    </source>
</evidence>